<proteinExistence type="inferred from homology"/>
<feature type="transmembrane region" description="Helical" evidence="5">
    <location>
        <begin position="536"/>
        <end position="560"/>
    </location>
</feature>
<dbReference type="AlphaFoldDB" id="A0A813KSZ6"/>
<dbReference type="InterPro" id="IPR001547">
    <property type="entry name" value="Glyco_hydro_5"/>
</dbReference>
<evidence type="ECO:0000259" key="7">
    <source>
        <dbReference type="Pfam" id="PF00150"/>
    </source>
</evidence>
<reference evidence="8" key="1">
    <citation type="submission" date="2021-02" db="EMBL/GenBank/DDBJ databases">
        <authorList>
            <person name="Dougan E. K."/>
            <person name="Rhodes N."/>
            <person name="Thang M."/>
            <person name="Chan C."/>
        </authorList>
    </citation>
    <scope>NUCLEOTIDE SEQUENCE</scope>
</reference>
<name>A0A813KSZ6_POLGL</name>
<evidence type="ECO:0000256" key="1">
    <source>
        <dbReference type="ARBA" id="ARBA00005641"/>
    </source>
</evidence>
<comment type="caution">
    <text evidence="8">The sequence shown here is derived from an EMBL/GenBank/DDBJ whole genome shotgun (WGS) entry which is preliminary data.</text>
</comment>
<feature type="chain" id="PRO_5032618711" description="Glycoside hydrolase family 5 domain-containing protein" evidence="6">
    <location>
        <begin position="26"/>
        <end position="693"/>
    </location>
</feature>
<dbReference type="GO" id="GO:0004553">
    <property type="term" value="F:hydrolase activity, hydrolyzing O-glycosyl compounds"/>
    <property type="evidence" value="ECO:0007669"/>
    <property type="project" value="InterPro"/>
</dbReference>
<keyword evidence="5" id="KW-0472">Membrane</keyword>
<evidence type="ECO:0000313" key="8">
    <source>
        <dbReference type="EMBL" id="CAE8711687.1"/>
    </source>
</evidence>
<accession>A0A813KSZ6</accession>
<keyword evidence="5" id="KW-1133">Transmembrane helix</keyword>
<keyword evidence="6" id="KW-0732">Signal</keyword>
<feature type="signal peptide" evidence="6">
    <location>
        <begin position="1"/>
        <end position="25"/>
    </location>
</feature>
<organism evidence="8 9">
    <name type="scientific">Polarella glacialis</name>
    <name type="common">Dinoflagellate</name>
    <dbReference type="NCBI Taxonomy" id="89957"/>
    <lineage>
        <taxon>Eukaryota</taxon>
        <taxon>Sar</taxon>
        <taxon>Alveolata</taxon>
        <taxon>Dinophyceae</taxon>
        <taxon>Suessiales</taxon>
        <taxon>Suessiaceae</taxon>
        <taxon>Polarella</taxon>
    </lineage>
</organism>
<dbReference type="GO" id="GO:0000272">
    <property type="term" value="P:polysaccharide catabolic process"/>
    <property type="evidence" value="ECO:0007669"/>
    <property type="project" value="InterPro"/>
</dbReference>
<dbReference type="InterPro" id="IPR017853">
    <property type="entry name" value="GH"/>
</dbReference>
<evidence type="ECO:0000256" key="3">
    <source>
        <dbReference type="ARBA" id="ARBA00023295"/>
    </source>
</evidence>
<feature type="compositionally biased region" description="Acidic residues" evidence="4">
    <location>
        <begin position="445"/>
        <end position="459"/>
    </location>
</feature>
<dbReference type="SUPFAM" id="SSF103473">
    <property type="entry name" value="MFS general substrate transporter"/>
    <property type="match status" value="1"/>
</dbReference>
<dbReference type="SUPFAM" id="SSF51445">
    <property type="entry name" value="(Trans)glycosidases"/>
    <property type="match status" value="2"/>
</dbReference>
<gene>
    <name evidence="8" type="ORF">PGLA2088_LOCUS36614</name>
</gene>
<dbReference type="PANTHER" id="PTHR31263:SF0">
    <property type="entry name" value="CELLULASE FAMILY PROTEIN (AFU_ORTHOLOGUE AFUA_5G14560)"/>
    <property type="match status" value="1"/>
</dbReference>
<sequence length="693" mass="76341">MLRSLRLLLSSASLSLPAAFFPSEAVTTTPTTTITTITTTTTARSIPGAPLAPGLGGPHAWLVPKSELPLHTEGRYIAGRGGERVKWACVNWYGAYSETMTPGGLEVRPLDQIVARIVELGFNCVRLCYSTQAQLENPILRKEDLLMNPDLWGKRFLDVWDATVSAITDKGLMLIVNNQVHKSGWCCHWTQDEGLWYVPGYPESVWIESLVNMTLRHRANPLVVAIDLRNEVHDYQGVSLTWGDGNPDTDWAQAAARAGNAVLAANPDVLVVVMALCFGMDLRAMRDAPLELDIPHRVVYQTHNYLEYQLWSLISQGFVSWRTISLGTGFSAAAVAIVLVALIAAWIRLGKPWPVLPSLVVTFGSWLSVLTLVGVAICQACLFIVTQAPGCGSWGRRDVVPARNWLLVFAALGALLAIFGVLLCMRLRPAASVVGSAAADGSSHEEDDEDGSLDSDTEDNTSHEPAGGYKSCIRRLCGSPDCWSCRRIAADTLSAPLLARCVGSCAGQGRSNGNASAGLAQAPAWDFGLCCGLQCFIFLSVAQLFLISIFIFSFVAPTYWLHETHMNNFWGFALQQGHPWTAPVWMGEFGNEVRGHYWNNMMRYLSEYDVDFAYWAINGLKWTTGRIDITTGSWIPEEPHWSNETYGLLEADYWTIRRPWRLTDLQTLMPSPAQWRPLAPACDRQVLGSECGD</sequence>
<evidence type="ECO:0000256" key="5">
    <source>
        <dbReference type="SAM" id="Phobius"/>
    </source>
</evidence>
<dbReference type="PANTHER" id="PTHR31263">
    <property type="entry name" value="CELLULASE FAMILY PROTEIN (AFU_ORTHOLOGUE AFUA_5G14560)"/>
    <property type="match status" value="1"/>
</dbReference>
<dbReference type="EMBL" id="CAJNNW010032195">
    <property type="protein sequence ID" value="CAE8711687.1"/>
    <property type="molecule type" value="Genomic_DNA"/>
</dbReference>
<keyword evidence="2" id="KW-0378">Hydrolase</keyword>
<dbReference type="InterPro" id="IPR036259">
    <property type="entry name" value="MFS_trans_sf"/>
</dbReference>
<feature type="transmembrane region" description="Helical" evidence="5">
    <location>
        <begin position="359"/>
        <end position="385"/>
    </location>
</feature>
<protein>
    <recommendedName>
        <fullName evidence="7">Glycoside hydrolase family 5 domain-containing protein</fullName>
    </recommendedName>
</protein>
<evidence type="ECO:0000256" key="6">
    <source>
        <dbReference type="SAM" id="SignalP"/>
    </source>
</evidence>
<keyword evidence="5" id="KW-0812">Transmembrane</keyword>
<evidence type="ECO:0000313" key="9">
    <source>
        <dbReference type="Proteomes" id="UP000626109"/>
    </source>
</evidence>
<feature type="region of interest" description="Disordered" evidence="4">
    <location>
        <begin position="438"/>
        <end position="466"/>
    </location>
</feature>
<feature type="transmembrane region" description="Helical" evidence="5">
    <location>
        <begin position="324"/>
        <end position="347"/>
    </location>
</feature>
<dbReference type="Pfam" id="PF00150">
    <property type="entry name" value="Cellulase"/>
    <property type="match status" value="1"/>
</dbReference>
<feature type="domain" description="Glycoside hydrolase family 5" evidence="7">
    <location>
        <begin position="109"/>
        <end position="309"/>
    </location>
</feature>
<keyword evidence="3" id="KW-0326">Glycosidase</keyword>
<feature type="transmembrane region" description="Helical" evidence="5">
    <location>
        <begin position="405"/>
        <end position="425"/>
    </location>
</feature>
<dbReference type="Gene3D" id="3.20.20.80">
    <property type="entry name" value="Glycosidases"/>
    <property type="match status" value="2"/>
</dbReference>
<evidence type="ECO:0000256" key="4">
    <source>
        <dbReference type="SAM" id="MobiDB-lite"/>
    </source>
</evidence>
<evidence type="ECO:0000256" key="2">
    <source>
        <dbReference type="ARBA" id="ARBA00022801"/>
    </source>
</evidence>
<comment type="similarity">
    <text evidence="1">Belongs to the glycosyl hydrolase 5 (cellulase A) family.</text>
</comment>
<dbReference type="Proteomes" id="UP000626109">
    <property type="component" value="Unassembled WGS sequence"/>
</dbReference>